<dbReference type="AlphaFoldDB" id="A0A8H6YC66"/>
<organism evidence="1 2">
    <name type="scientific">Mycena venus</name>
    <dbReference type="NCBI Taxonomy" id="2733690"/>
    <lineage>
        <taxon>Eukaryota</taxon>
        <taxon>Fungi</taxon>
        <taxon>Dikarya</taxon>
        <taxon>Basidiomycota</taxon>
        <taxon>Agaricomycotina</taxon>
        <taxon>Agaricomycetes</taxon>
        <taxon>Agaricomycetidae</taxon>
        <taxon>Agaricales</taxon>
        <taxon>Marasmiineae</taxon>
        <taxon>Mycenaceae</taxon>
        <taxon>Mycena</taxon>
    </lineage>
</organism>
<sequence length="140" mass="16260">MFNSYFEVCRETIGSKPAYAICEMHMNIPDNVMKHPVIVKLENLCTDAIIINNNLFSYNVKQACGDEGHNLVYIVMHQFSMDVQATMNWISDLHNSVVDKILKLWRDVPIYRGPMDRQVRTYVDGLANWVRANDSWSFEV</sequence>
<evidence type="ECO:0000313" key="1">
    <source>
        <dbReference type="EMBL" id="KAF7356309.1"/>
    </source>
</evidence>
<dbReference type="Gene3D" id="1.10.600.10">
    <property type="entry name" value="Farnesyl Diphosphate Synthase"/>
    <property type="match status" value="1"/>
</dbReference>
<evidence type="ECO:0000313" key="2">
    <source>
        <dbReference type="Proteomes" id="UP000620124"/>
    </source>
</evidence>
<name>A0A8H6YC66_9AGAR</name>
<proteinExistence type="predicted"/>
<protein>
    <submittedName>
        <fullName evidence="1">Terpene cyclase</fullName>
    </submittedName>
</protein>
<dbReference type="InterPro" id="IPR008949">
    <property type="entry name" value="Isoprenoid_synthase_dom_sf"/>
</dbReference>
<accession>A0A8H6YC66</accession>
<dbReference type="EMBL" id="JACAZI010000007">
    <property type="protein sequence ID" value="KAF7356309.1"/>
    <property type="molecule type" value="Genomic_DNA"/>
</dbReference>
<comment type="caution">
    <text evidence="1">The sequence shown here is derived from an EMBL/GenBank/DDBJ whole genome shotgun (WGS) entry which is preliminary data.</text>
</comment>
<gene>
    <name evidence="1" type="ORF">MVEN_00963100</name>
</gene>
<dbReference type="OrthoDB" id="6486656at2759"/>
<keyword evidence="2" id="KW-1185">Reference proteome</keyword>
<dbReference type="Pfam" id="PF19086">
    <property type="entry name" value="Terpene_syn_C_2"/>
    <property type="match status" value="1"/>
</dbReference>
<dbReference type="Proteomes" id="UP000620124">
    <property type="component" value="Unassembled WGS sequence"/>
</dbReference>
<dbReference type="SUPFAM" id="SSF48576">
    <property type="entry name" value="Terpenoid synthases"/>
    <property type="match status" value="1"/>
</dbReference>
<reference evidence="1" key="1">
    <citation type="submission" date="2020-05" db="EMBL/GenBank/DDBJ databases">
        <title>Mycena genomes resolve the evolution of fungal bioluminescence.</title>
        <authorList>
            <person name="Tsai I.J."/>
        </authorList>
    </citation>
    <scope>NUCLEOTIDE SEQUENCE</scope>
    <source>
        <strain evidence="1">CCC161011</strain>
    </source>
</reference>